<evidence type="ECO:0000259" key="3">
    <source>
        <dbReference type="Pfam" id="PF02784"/>
    </source>
</evidence>
<sequence length="439" mass="47927">MAVTVSATGPALPAIQSDWALRAQADPRLLADIARAVSGPFHVINPDGFGDNLAAFKAALGAAGVDGQIYYGKKANKAGAWLDECARYDGGVDVASAPELIHALAHGIRGEDIVVTGAAKADRLLWLASRHRCLIAIDSLDELDRLIDIGVRVRILLRVLPEADPDSRFGLDPEQLARAVDRCAQALDTVTMDGFSFHLNGYQVAPRVELADRLVDACVAARARGLAATSISIGGGFACSYLESADWQRFRDGYRPDWFHSGIRFAKFYPYHQSPAGARMLAAILGEVGRRFAATSTRLLCEPGRALLDQAGFSVFPVQGFKWRGDHGVVTVAGLSMSLSEQWKGSEFLPEPILWQANSDTDSPVTAFVGGASCLEYDVLTWRKITFPRPPRHGDLLIYPNTAGYQMDKNESEFHQLPLPPKVRLREHDGRYVWTLDTN</sequence>
<proteinExistence type="predicted"/>
<dbReference type="InterPro" id="IPR009006">
    <property type="entry name" value="Ala_racemase/Decarboxylase_C"/>
</dbReference>
<name>A0A6G9YE66_9NOCA</name>
<dbReference type="GO" id="GO:0009089">
    <property type="term" value="P:lysine biosynthetic process via diaminopimelate"/>
    <property type="evidence" value="ECO:0007669"/>
    <property type="project" value="TreeGrafter"/>
</dbReference>
<dbReference type="GO" id="GO:0008836">
    <property type="term" value="F:diaminopimelate decarboxylase activity"/>
    <property type="evidence" value="ECO:0007669"/>
    <property type="project" value="TreeGrafter"/>
</dbReference>
<evidence type="ECO:0000256" key="1">
    <source>
        <dbReference type="ARBA" id="ARBA00001933"/>
    </source>
</evidence>
<dbReference type="InterPro" id="IPR022644">
    <property type="entry name" value="De-COase2_N"/>
</dbReference>
<organism evidence="4 5">
    <name type="scientific">Nocardia arthritidis</name>
    <dbReference type="NCBI Taxonomy" id="228602"/>
    <lineage>
        <taxon>Bacteria</taxon>
        <taxon>Bacillati</taxon>
        <taxon>Actinomycetota</taxon>
        <taxon>Actinomycetes</taxon>
        <taxon>Mycobacteriales</taxon>
        <taxon>Nocardiaceae</taxon>
        <taxon>Nocardia</taxon>
    </lineage>
</organism>
<dbReference type="Gene3D" id="3.20.20.10">
    <property type="entry name" value="Alanine racemase"/>
    <property type="match status" value="1"/>
</dbReference>
<dbReference type="SUPFAM" id="SSF50621">
    <property type="entry name" value="Alanine racemase C-terminal domain-like"/>
    <property type="match status" value="1"/>
</dbReference>
<protein>
    <submittedName>
        <fullName evidence="4">Y4yA family PLP-dependent enzyme</fullName>
    </submittedName>
</protein>
<gene>
    <name evidence="4" type="ORF">F5544_18020</name>
</gene>
<dbReference type="RefSeq" id="WP_342760421.1">
    <property type="nucleotide sequence ID" value="NZ_CP046172.1"/>
</dbReference>
<comment type="cofactor">
    <cofactor evidence="1">
        <name>pyridoxal 5'-phosphate</name>
        <dbReference type="ChEBI" id="CHEBI:597326"/>
    </cofactor>
</comment>
<feature type="domain" description="Orn/DAP/Arg decarboxylase 2 N-terminal" evidence="3">
    <location>
        <begin position="55"/>
        <end position="277"/>
    </location>
</feature>
<dbReference type="EMBL" id="CP046172">
    <property type="protein sequence ID" value="QIS11478.1"/>
    <property type="molecule type" value="Genomic_DNA"/>
</dbReference>
<evidence type="ECO:0000313" key="4">
    <source>
        <dbReference type="EMBL" id="QIS11478.1"/>
    </source>
</evidence>
<dbReference type="AlphaFoldDB" id="A0A6G9YE66"/>
<reference evidence="4 5" key="1">
    <citation type="journal article" date="2019" name="ACS Chem. Biol.">
        <title>Identification and Mobilization of a Cryptic Antibiotic Biosynthesis Gene Locus from a Human-Pathogenic Nocardia Isolate.</title>
        <authorList>
            <person name="Herisse M."/>
            <person name="Ishida K."/>
            <person name="Porter J.L."/>
            <person name="Howden B."/>
            <person name="Hertweck C."/>
            <person name="Stinear T.P."/>
            <person name="Pidot S.J."/>
        </authorList>
    </citation>
    <scope>NUCLEOTIDE SEQUENCE [LARGE SCALE GENOMIC DNA]</scope>
    <source>
        <strain evidence="4 5">AUSMDU00012717</strain>
    </source>
</reference>
<dbReference type="Proteomes" id="UP000503540">
    <property type="component" value="Chromosome"/>
</dbReference>
<dbReference type="Pfam" id="PF02784">
    <property type="entry name" value="Orn_Arg_deC_N"/>
    <property type="match status" value="1"/>
</dbReference>
<dbReference type="KEGG" id="nah:F5544_18020"/>
<accession>A0A6G9YE66</accession>
<dbReference type="SUPFAM" id="SSF51419">
    <property type="entry name" value="PLP-binding barrel"/>
    <property type="match status" value="1"/>
</dbReference>
<dbReference type="PANTHER" id="PTHR43727:SF2">
    <property type="entry name" value="GROUP IV DECARBOXYLASE"/>
    <property type="match status" value="1"/>
</dbReference>
<keyword evidence="5" id="KW-1185">Reference proteome</keyword>
<evidence type="ECO:0000256" key="2">
    <source>
        <dbReference type="ARBA" id="ARBA00022898"/>
    </source>
</evidence>
<dbReference type="InterPro" id="IPR029066">
    <property type="entry name" value="PLP-binding_barrel"/>
</dbReference>
<dbReference type="Gene3D" id="2.40.37.10">
    <property type="entry name" value="Lyase, Ornithine Decarboxylase, Chain A, domain 1"/>
    <property type="match status" value="1"/>
</dbReference>
<keyword evidence="2" id="KW-0663">Pyridoxal phosphate</keyword>
<evidence type="ECO:0000313" key="5">
    <source>
        <dbReference type="Proteomes" id="UP000503540"/>
    </source>
</evidence>
<dbReference type="PANTHER" id="PTHR43727">
    <property type="entry name" value="DIAMINOPIMELATE DECARBOXYLASE"/>
    <property type="match status" value="1"/>
</dbReference>